<dbReference type="Proteomes" id="UP000663860">
    <property type="component" value="Unassembled WGS sequence"/>
</dbReference>
<sequence length="179" mass="21152">MNEVQSHNNNGLFRTRKSYKDKKRYGRLFIRRSKIYHSLTNNSLPQTVQLKHRRINRKRFNDGGGGDEKIFPSLSNERKHIDFTELEHIFDNAIRNRVPLELYKEKSPTKQQDFLPVQSIPELTNNRTDARIELSNQSFLQPIKDNSYYFLKYRKILLAITLVTLSAAIGFVTVFLFFK</sequence>
<dbReference type="EMBL" id="CAJOBB010000695">
    <property type="protein sequence ID" value="CAF3732654.1"/>
    <property type="molecule type" value="Genomic_DNA"/>
</dbReference>
<evidence type="ECO:0000313" key="2">
    <source>
        <dbReference type="EMBL" id="CAF1054568.1"/>
    </source>
</evidence>
<reference evidence="2" key="1">
    <citation type="submission" date="2021-02" db="EMBL/GenBank/DDBJ databases">
        <authorList>
            <person name="Nowell W R."/>
        </authorList>
    </citation>
    <scope>NUCLEOTIDE SEQUENCE</scope>
</reference>
<gene>
    <name evidence="2" type="ORF">IZO911_LOCUS20523</name>
    <name evidence="3" type="ORF">KXQ929_LOCUS13155</name>
</gene>
<evidence type="ECO:0000313" key="3">
    <source>
        <dbReference type="EMBL" id="CAF3732654.1"/>
    </source>
</evidence>
<evidence type="ECO:0000256" key="1">
    <source>
        <dbReference type="SAM" id="Phobius"/>
    </source>
</evidence>
<feature type="transmembrane region" description="Helical" evidence="1">
    <location>
        <begin position="156"/>
        <end position="178"/>
    </location>
</feature>
<keyword evidence="1" id="KW-0812">Transmembrane</keyword>
<evidence type="ECO:0000313" key="4">
    <source>
        <dbReference type="Proteomes" id="UP000663860"/>
    </source>
</evidence>
<comment type="caution">
    <text evidence="2">The sequence shown here is derived from an EMBL/GenBank/DDBJ whole genome shotgun (WGS) entry which is preliminary data.</text>
</comment>
<name>A0A814KUG9_9BILA</name>
<protein>
    <submittedName>
        <fullName evidence="2">Uncharacterized protein</fullName>
    </submittedName>
</protein>
<accession>A0A814KUG9</accession>
<dbReference type="AlphaFoldDB" id="A0A814KUG9"/>
<keyword evidence="1" id="KW-1133">Transmembrane helix</keyword>
<organism evidence="2 4">
    <name type="scientific">Adineta steineri</name>
    <dbReference type="NCBI Taxonomy" id="433720"/>
    <lineage>
        <taxon>Eukaryota</taxon>
        <taxon>Metazoa</taxon>
        <taxon>Spiralia</taxon>
        <taxon>Gnathifera</taxon>
        <taxon>Rotifera</taxon>
        <taxon>Eurotatoria</taxon>
        <taxon>Bdelloidea</taxon>
        <taxon>Adinetida</taxon>
        <taxon>Adinetidae</taxon>
        <taxon>Adineta</taxon>
    </lineage>
</organism>
<dbReference type="Proteomes" id="UP000663868">
    <property type="component" value="Unassembled WGS sequence"/>
</dbReference>
<proteinExistence type="predicted"/>
<keyword evidence="1" id="KW-0472">Membrane</keyword>
<dbReference type="EMBL" id="CAJNOE010000214">
    <property type="protein sequence ID" value="CAF1054568.1"/>
    <property type="molecule type" value="Genomic_DNA"/>
</dbReference>